<dbReference type="Pfam" id="PF14833">
    <property type="entry name" value="NAD_binding_11"/>
    <property type="match status" value="1"/>
</dbReference>
<comment type="caution">
    <text evidence="3">The sequence shown here is derived from an EMBL/GenBank/DDBJ whole genome shotgun (WGS) entry which is preliminary data.</text>
</comment>
<accession>A0AAN8YZU7</accession>
<dbReference type="Gene3D" id="1.10.1040.10">
    <property type="entry name" value="N-(1-d-carboxylethyl)-l-norvaline Dehydrogenase, domain 2"/>
    <property type="match status" value="1"/>
</dbReference>
<sequence>MGPQTKVGFVGLDDLSLELTASLLRSGYAVQAFEIFGPLMDDFSKSGGIKCACPAEAGKDVAALVVLISHIDQVNETMFGQHGALQGLCKDTVIILRSTIDTQYVQQFEEHLKEIAQTHLLVDAYVCRGKSEALDGKVMIACSGKSDAIARVERILSAMCSRLYTFKSEVGTASKIKLVNELLEGIHLVASSEALVLGTQAGIHPWIIYDIISNAAGNSWVFKNHVPQVLRGNLTKHHFLNNLVQVLRNILDVATMLKFPLPLLAVAHQQLIAGSSHGHGDDDDVTLLKVWEKVLGINIANAANAETYSPEHLAEQVTRHSNSVNRIGFIGLGAMGFGMAIHLLKSNFCVIGYDVYEPTLSRFVKAGGMIGSSPAEISKDVDVLVIMVTNEAQAQSVLYGELGAVAGNLDKRPNCIKVSAEGKRRVIIRWISGRDRQNALADDFDSDGFQVLGDKGDETRALIWAEGRLRRSGKICAKGG</sequence>
<dbReference type="SUPFAM" id="SSF48179">
    <property type="entry name" value="6-phosphogluconate dehydrogenase C-terminal domain-like"/>
    <property type="match status" value="1"/>
</dbReference>
<organism evidence="3 4">
    <name type="scientific">Dillenia turbinata</name>
    <dbReference type="NCBI Taxonomy" id="194707"/>
    <lineage>
        <taxon>Eukaryota</taxon>
        <taxon>Viridiplantae</taxon>
        <taxon>Streptophyta</taxon>
        <taxon>Embryophyta</taxon>
        <taxon>Tracheophyta</taxon>
        <taxon>Spermatophyta</taxon>
        <taxon>Magnoliopsida</taxon>
        <taxon>eudicotyledons</taxon>
        <taxon>Gunneridae</taxon>
        <taxon>Pentapetalae</taxon>
        <taxon>Dilleniales</taxon>
        <taxon>Dilleniaceae</taxon>
        <taxon>Dillenia</taxon>
    </lineage>
</organism>
<name>A0AAN8YZU7_9MAGN</name>
<dbReference type="InterPro" id="IPR008927">
    <property type="entry name" value="6-PGluconate_DH-like_C_sf"/>
</dbReference>
<dbReference type="SUPFAM" id="SSF51735">
    <property type="entry name" value="NAD(P)-binding Rossmann-fold domains"/>
    <property type="match status" value="2"/>
</dbReference>
<dbReference type="InterPro" id="IPR013328">
    <property type="entry name" value="6PGD_dom2"/>
</dbReference>
<dbReference type="EMBL" id="JBAMMX010000020">
    <property type="protein sequence ID" value="KAK6921269.1"/>
    <property type="molecule type" value="Genomic_DNA"/>
</dbReference>
<dbReference type="GO" id="GO:0050661">
    <property type="term" value="F:NADP binding"/>
    <property type="evidence" value="ECO:0007669"/>
    <property type="project" value="InterPro"/>
</dbReference>
<dbReference type="Pfam" id="PF03446">
    <property type="entry name" value="NAD_binding_2"/>
    <property type="match status" value="2"/>
</dbReference>
<dbReference type="InterPro" id="IPR029154">
    <property type="entry name" value="HIBADH-like_NADP-bd"/>
</dbReference>
<dbReference type="PANTHER" id="PTHR43060">
    <property type="entry name" value="3-HYDROXYISOBUTYRATE DEHYDROGENASE-LIKE 1, MITOCHONDRIAL-RELATED"/>
    <property type="match status" value="1"/>
</dbReference>
<dbReference type="GO" id="GO:0051287">
    <property type="term" value="F:NAD binding"/>
    <property type="evidence" value="ECO:0007669"/>
    <property type="project" value="InterPro"/>
</dbReference>
<dbReference type="PANTHER" id="PTHR43060:SF17">
    <property type="entry name" value="L-THREONATE DEHYDROGENASE"/>
    <property type="match status" value="1"/>
</dbReference>
<dbReference type="Proteomes" id="UP001370490">
    <property type="component" value="Unassembled WGS sequence"/>
</dbReference>
<dbReference type="InterPro" id="IPR036291">
    <property type="entry name" value="NAD(P)-bd_dom_sf"/>
</dbReference>
<evidence type="ECO:0000313" key="3">
    <source>
        <dbReference type="EMBL" id="KAK6921269.1"/>
    </source>
</evidence>
<dbReference type="PROSITE" id="PS00895">
    <property type="entry name" value="3_HYDROXYISOBUT_DH"/>
    <property type="match status" value="1"/>
</dbReference>
<feature type="domain" description="6-phosphogluconate dehydrogenase NADP-binding" evidence="1">
    <location>
        <begin position="326"/>
        <end position="410"/>
    </location>
</feature>
<proteinExistence type="predicted"/>
<evidence type="ECO:0000313" key="4">
    <source>
        <dbReference type="Proteomes" id="UP001370490"/>
    </source>
</evidence>
<keyword evidence="4" id="KW-1185">Reference proteome</keyword>
<evidence type="ECO:0000259" key="2">
    <source>
        <dbReference type="Pfam" id="PF14833"/>
    </source>
</evidence>
<gene>
    <name evidence="3" type="ORF">RJ641_014947</name>
</gene>
<feature type="domain" description="6-phosphogluconate dehydrogenase NADP-binding" evidence="1">
    <location>
        <begin position="6"/>
        <end position="163"/>
    </location>
</feature>
<protein>
    <submittedName>
        <fullName evidence="3">3-hydroxyisobutyrate dehydrogenase-like, NAD-binding domain</fullName>
    </submittedName>
</protein>
<reference evidence="3 4" key="1">
    <citation type="submission" date="2023-12" db="EMBL/GenBank/DDBJ databases">
        <title>A high-quality genome assembly for Dillenia turbinata (Dilleniales).</title>
        <authorList>
            <person name="Chanderbali A."/>
        </authorList>
    </citation>
    <scope>NUCLEOTIDE SEQUENCE [LARGE SCALE GENOMIC DNA]</scope>
    <source>
        <strain evidence="3">LSX21</strain>
        <tissue evidence="3">Leaf</tissue>
    </source>
</reference>
<feature type="domain" description="3-hydroxyisobutyrate dehydrogenase-like NAD-binding" evidence="2">
    <location>
        <begin position="171"/>
        <end position="290"/>
    </location>
</feature>
<dbReference type="Gene3D" id="3.40.50.720">
    <property type="entry name" value="NAD(P)-binding Rossmann-like Domain"/>
    <property type="match status" value="2"/>
</dbReference>
<dbReference type="GO" id="GO:0016616">
    <property type="term" value="F:oxidoreductase activity, acting on the CH-OH group of donors, NAD or NADP as acceptor"/>
    <property type="evidence" value="ECO:0007669"/>
    <property type="project" value="UniProtKB-ARBA"/>
</dbReference>
<dbReference type="AlphaFoldDB" id="A0AAN8YZU7"/>
<dbReference type="InterPro" id="IPR006115">
    <property type="entry name" value="6PGDH_NADP-bd"/>
</dbReference>
<dbReference type="InterPro" id="IPR002204">
    <property type="entry name" value="3-OH-isobutyrate_DH-rel_CS"/>
</dbReference>
<evidence type="ECO:0000259" key="1">
    <source>
        <dbReference type="Pfam" id="PF03446"/>
    </source>
</evidence>